<dbReference type="InterPro" id="IPR029000">
    <property type="entry name" value="Cyclophilin-like_dom_sf"/>
</dbReference>
<dbReference type="Pfam" id="PF00160">
    <property type="entry name" value="Pro_isomerase"/>
    <property type="match status" value="1"/>
</dbReference>
<dbReference type="InterPro" id="IPR020892">
    <property type="entry name" value="Cyclophilin-type_PPIase_CS"/>
</dbReference>
<protein>
    <recommendedName>
        <fullName evidence="2">peptidylprolyl isomerase</fullName>
        <ecNumber evidence="2">5.2.1.8</ecNumber>
    </recommendedName>
</protein>
<keyword evidence="4 7" id="KW-0802">TPR repeat</keyword>
<evidence type="ECO:0000256" key="7">
    <source>
        <dbReference type="PROSITE-ProRule" id="PRU00339"/>
    </source>
</evidence>
<accession>G3ARU4</accession>
<evidence type="ECO:0000256" key="1">
    <source>
        <dbReference type="ARBA" id="ARBA00000971"/>
    </source>
</evidence>
<dbReference type="EMBL" id="GL996503">
    <property type="protein sequence ID" value="EGW31360.1"/>
    <property type="molecule type" value="Genomic_DNA"/>
</dbReference>
<dbReference type="GeneID" id="18874112"/>
<comment type="catalytic activity">
    <reaction evidence="1">
        <text>[protein]-peptidylproline (omega=180) = [protein]-peptidylproline (omega=0)</text>
        <dbReference type="Rhea" id="RHEA:16237"/>
        <dbReference type="Rhea" id="RHEA-COMP:10747"/>
        <dbReference type="Rhea" id="RHEA-COMP:10748"/>
        <dbReference type="ChEBI" id="CHEBI:83833"/>
        <dbReference type="ChEBI" id="CHEBI:83834"/>
        <dbReference type="EC" id="5.2.1.8"/>
    </reaction>
</comment>
<dbReference type="SUPFAM" id="SSF48452">
    <property type="entry name" value="TPR-like"/>
    <property type="match status" value="1"/>
</dbReference>
<dbReference type="InParanoid" id="G3ARU4"/>
<dbReference type="EC" id="5.2.1.8" evidence="2"/>
<dbReference type="RefSeq" id="XP_007376138.1">
    <property type="nucleotide sequence ID" value="XM_007376076.1"/>
</dbReference>
<dbReference type="InterPro" id="IPR011990">
    <property type="entry name" value="TPR-like_helical_dom_sf"/>
</dbReference>
<dbReference type="GO" id="GO:0042026">
    <property type="term" value="P:protein refolding"/>
    <property type="evidence" value="ECO:0007669"/>
    <property type="project" value="UniProtKB-ARBA"/>
</dbReference>
<dbReference type="GO" id="GO:0003755">
    <property type="term" value="F:peptidyl-prolyl cis-trans isomerase activity"/>
    <property type="evidence" value="ECO:0007669"/>
    <property type="project" value="UniProtKB-KW"/>
</dbReference>
<dbReference type="AlphaFoldDB" id="G3ARU4"/>
<name>G3ARU4_SPAPN</name>
<dbReference type="PROSITE" id="PS00170">
    <property type="entry name" value="CSA_PPIASE_1"/>
    <property type="match status" value="1"/>
</dbReference>
<keyword evidence="10" id="KW-1185">Reference proteome</keyword>
<gene>
    <name evidence="9" type="ORF">SPAPADRAFT_61925</name>
</gene>
<dbReference type="InterPro" id="IPR019734">
    <property type="entry name" value="TPR_rpt"/>
</dbReference>
<dbReference type="PROSITE" id="PS50072">
    <property type="entry name" value="CSA_PPIASE_2"/>
    <property type="match status" value="1"/>
</dbReference>
<keyword evidence="3" id="KW-0677">Repeat</keyword>
<sequence length="371" mass="42108">MKIEAVRPKAYLDISIGSNKIGRIVVELFTDLAPNSSENFFNLVKGIDINGKSYTYQGNTFHRVIKNFVIQAGFLDQANISTIYGENTDKPIPGENLSQPLDSPFLLCSANNGDVNANGSQFFITTFPQPHLSGKHSVFGKVIHGKSVVREIERAKTNKENVPELPITIDECGEWNDGMEVPIFNACYDTIGGDVYEEYPDDDETIDKESSESVFNASVKIKESGTLLFKAGEKYKAFLKYRKCLRYVMEYIPDQDQEPEWFDKYSDLKKKLYLNLSLVCLQLKNYTKAIDYSSYLLDLSNITSQDKSKALFRRGSCLLELKKYKQALVDLQAAQEILPQDAAITKAVEKYETLIEQEKNREKAKYAKFFS</sequence>
<keyword evidence="5" id="KW-0697">Rotamase</keyword>
<dbReference type="eggNOG" id="KOG0546">
    <property type="taxonomic scope" value="Eukaryota"/>
</dbReference>
<evidence type="ECO:0000259" key="8">
    <source>
        <dbReference type="PROSITE" id="PS50072"/>
    </source>
</evidence>
<evidence type="ECO:0000256" key="4">
    <source>
        <dbReference type="ARBA" id="ARBA00022803"/>
    </source>
</evidence>
<dbReference type="PROSITE" id="PS50005">
    <property type="entry name" value="TPR"/>
    <property type="match status" value="1"/>
</dbReference>
<evidence type="ECO:0000256" key="5">
    <source>
        <dbReference type="ARBA" id="ARBA00023110"/>
    </source>
</evidence>
<dbReference type="Proteomes" id="UP000000709">
    <property type="component" value="Unassembled WGS sequence"/>
</dbReference>
<evidence type="ECO:0000313" key="10">
    <source>
        <dbReference type="Proteomes" id="UP000000709"/>
    </source>
</evidence>
<dbReference type="SMART" id="SM00028">
    <property type="entry name" value="TPR"/>
    <property type="match status" value="1"/>
</dbReference>
<dbReference type="OMA" id="QFFITTY"/>
<evidence type="ECO:0000256" key="3">
    <source>
        <dbReference type="ARBA" id="ARBA00022737"/>
    </source>
</evidence>
<evidence type="ECO:0000313" key="9">
    <source>
        <dbReference type="EMBL" id="EGW31360.1"/>
    </source>
</evidence>
<organism evidence="10">
    <name type="scientific">Spathaspora passalidarum (strain NRRL Y-27907 / 11-Y1)</name>
    <dbReference type="NCBI Taxonomy" id="619300"/>
    <lineage>
        <taxon>Eukaryota</taxon>
        <taxon>Fungi</taxon>
        <taxon>Dikarya</taxon>
        <taxon>Ascomycota</taxon>
        <taxon>Saccharomycotina</taxon>
        <taxon>Pichiomycetes</taxon>
        <taxon>Debaryomycetaceae</taxon>
        <taxon>Spathaspora</taxon>
    </lineage>
</organism>
<dbReference type="KEGG" id="spaa:SPAPADRAFT_61925"/>
<dbReference type="GO" id="GO:0005737">
    <property type="term" value="C:cytoplasm"/>
    <property type="evidence" value="ECO:0007669"/>
    <property type="project" value="TreeGrafter"/>
</dbReference>
<dbReference type="FunFam" id="1.25.40.10:FF:000029">
    <property type="entry name" value="peptidyl-prolyl cis-trans isomerase D"/>
    <property type="match status" value="1"/>
</dbReference>
<dbReference type="Gene3D" id="2.40.100.10">
    <property type="entry name" value="Cyclophilin-like"/>
    <property type="match status" value="1"/>
</dbReference>
<keyword evidence="6" id="KW-0413">Isomerase</keyword>
<dbReference type="HOGENOM" id="CLU_012062_37_0_1"/>
<dbReference type="GO" id="GO:0016018">
    <property type="term" value="F:cyclosporin A binding"/>
    <property type="evidence" value="ECO:0007669"/>
    <property type="project" value="TreeGrafter"/>
</dbReference>
<dbReference type="PANTHER" id="PTHR11071">
    <property type="entry name" value="PEPTIDYL-PROLYL CIS-TRANS ISOMERASE"/>
    <property type="match status" value="1"/>
</dbReference>
<dbReference type="SUPFAM" id="SSF50891">
    <property type="entry name" value="Cyclophilin-like"/>
    <property type="match status" value="1"/>
</dbReference>
<dbReference type="PRINTS" id="PR00153">
    <property type="entry name" value="CSAPPISMRASE"/>
</dbReference>
<dbReference type="GO" id="GO:0051082">
    <property type="term" value="F:unfolded protein binding"/>
    <property type="evidence" value="ECO:0007669"/>
    <property type="project" value="UniProtKB-ARBA"/>
</dbReference>
<feature type="repeat" description="TPR" evidence="7">
    <location>
        <begin position="308"/>
        <end position="341"/>
    </location>
</feature>
<proteinExistence type="predicted"/>
<feature type="domain" description="PPIase cyclophilin-type" evidence="8">
    <location>
        <begin position="11"/>
        <end position="174"/>
    </location>
</feature>
<reference evidence="9 10" key="1">
    <citation type="journal article" date="2011" name="Proc. Natl. Acad. Sci. U.S.A.">
        <title>Comparative genomics of xylose-fermenting fungi for enhanced biofuel production.</title>
        <authorList>
            <person name="Wohlbach D.J."/>
            <person name="Kuo A."/>
            <person name="Sato T.K."/>
            <person name="Potts K.M."/>
            <person name="Salamov A.A."/>
            <person name="LaButti K.M."/>
            <person name="Sun H."/>
            <person name="Clum A."/>
            <person name="Pangilinan J.L."/>
            <person name="Lindquist E.A."/>
            <person name="Lucas S."/>
            <person name="Lapidus A."/>
            <person name="Jin M."/>
            <person name="Gunawan C."/>
            <person name="Balan V."/>
            <person name="Dale B.E."/>
            <person name="Jeffries T.W."/>
            <person name="Zinkel R."/>
            <person name="Barry K.W."/>
            <person name="Grigoriev I.V."/>
            <person name="Gasch A.P."/>
        </authorList>
    </citation>
    <scope>NUCLEOTIDE SEQUENCE [LARGE SCALE GENOMIC DNA]</scope>
    <source>
        <strain evidence="10">NRRL Y-27907 / 11-Y1</strain>
    </source>
</reference>
<dbReference type="PANTHER" id="PTHR11071:SF561">
    <property type="entry name" value="PEPTIDYL-PROLYL CIS-TRANS ISOMERASE D-RELATED"/>
    <property type="match status" value="1"/>
</dbReference>
<dbReference type="InterPro" id="IPR002130">
    <property type="entry name" value="Cyclophilin-type_PPIase_dom"/>
</dbReference>
<dbReference type="FunCoup" id="G3ARU4">
    <property type="interactions" value="65"/>
</dbReference>
<evidence type="ECO:0000256" key="2">
    <source>
        <dbReference type="ARBA" id="ARBA00013194"/>
    </source>
</evidence>
<dbReference type="STRING" id="619300.G3ARU4"/>
<dbReference type="Gene3D" id="1.25.40.10">
    <property type="entry name" value="Tetratricopeptide repeat domain"/>
    <property type="match status" value="1"/>
</dbReference>
<evidence type="ECO:0000256" key="6">
    <source>
        <dbReference type="ARBA" id="ARBA00023235"/>
    </source>
</evidence>